<dbReference type="PRINTS" id="PR01415">
    <property type="entry name" value="ANKYRIN"/>
</dbReference>
<keyword evidence="6" id="KW-1185">Reference proteome</keyword>
<dbReference type="PROSITE" id="PS50088">
    <property type="entry name" value="ANK_REPEAT"/>
    <property type="match status" value="2"/>
</dbReference>
<dbReference type="InterPro" id="IPR002110">
    <property type="entry name" value="Ankyrin_rpt"/>
</dbReference>
<dbReference type="InterPro" id="IPR036770">
    <property type="entry name" value="Ankyrin_rpt-contain_sf"/>
</dbReference>
<gene>
    <name evidence="5" type="ORF">QBC47DRAFT_333628</name>
</gene>
<dbReference type="InterPro" id="IPR025676">
    <property type="entry name" value="Clr5_dom"/>
</dbReference>
<dbReference type="Pfam" id="PF00023">
    <property type="entry name" value="Ank"/>
    <property type="match status" value="1"/>
</dbReference>
<dbReference type="AlphaFoldDB" id="A0AAJ0B269"/>
<dbReference type="PANTHER" id="PTHR24189:SF50">
    <property type="entry name" value="ANKYRIN REPEAT AND SOCS BOX PROTEIN 2"/>
    <property type="match status" value="1"/>
</dbReference>
<dbReference type="Pfam" id="PF14420">
    <property type="entry name" value="Clr5"/>
    <property type="match status" value="1"/>
</dbReference>
<dbReference type="SUPFAM" id="SSF48403">
    <property type="entry name" value="Ankyrin repeat"/>
    <property type="match status" value="1"/>
</dbReference>
<evidence type="ECO:0000313" key="5">
    <source>
        <dbReference type="EMBL" id="KAK1749464.1"/>
    </source>
</evidence>
<dbReference type="PROSITE" id="PS50297">
    <property type="entry name" value="ANK_REP_REGION"/>
    <property type="match status" value="2"/>
</dbReference>
<keyword evidence="1" id="KW-0677">Repeat</keyword>
<name>A0AAJ0B269_9PEZI</name>
<organism evidence="5 6">
    <name type="scientific">Echria macrotheca</name>
    <dbReference type="NCBI Taxonomy" id="438768"/>
    <lineage>
        <taxon>Eukaryota</taxon>
        <taxon>Fungi</taxon>
        <taxon>Dikarya</taxon>
        <taxon>Ascomycota</taxon>
        <taxon>Pezizomycotina</taxon>
        <taxon>Sordariomycetes</taxon>
        <taxon>Sordariomycetidae</taxon>
        <taxon>Sordariales</taxon>
        <taxon>Schizotheciaceae</taxon>
        <taxon>Echria</taxon>
    </lineage>
</organism>
<protein>
    <submittedName>
        <fullName evidence="5">Ankyrin repeat-containing domain protein</fullName>
    </submittedName>
</protein>
<dbReference type="Pfam" id="PF12796">
    <property type="entry name" value="Ank_2"/>
    <property type="match status" value="1"/>
</dbReference>
<proteinExistence type="predicted"/>
<sequence>MAKDWAPVHEEIRRLYEEEGKPLHEVMRLVRGKFGFIASERSYRTQLKSWGYTKYSTESSPKPVKKRIKTTTTVLPPPAPRPHALPSMSQNDISGASNVAGPISLPDFSSFGGDGMLFNTTHDSSSSGALPSYSHFSIAHQLPDPQPFSHTSQRADGKTPLHSAVIENNYDSVKSLLFSGHGVEDKDASGNTPLHYAVLADSFETVRLLLQFGADVNAKCQMGRTPLHRAVTTSQESSATQSSHPLSFLQPLTQTRVLGLLINEGANFAAQDEKGDTPLHLAVGELNGAMDNDSLFPRTPPVIEALLKAKPDLNIRNTMGTTPFLKFVDMSTGNSFLRFRLISMFLKAGASAVMALPDGRTPLACFLHSYAKEWATMPRYGFKDREVRKACHTALRDLLDAGASIETHTSAGQPMLVDYFRTQYTRFDADLTLAENLCDLCSPNSTFEGGNTILHELAANRVAKAGKHCGTQGLIDIVVRKGANVNQQNDRGETPLMVIFTGKRGLKSDLSEQAMSALLRHGADPRVMDTRIRHIVLEAGNAFPKQFQNFLGPLFRAYISMTVQDGQNSPSSVPSGARAELKWLSSWESTVRKNCWGATKTALSRDFASDVTAVDTKVLVMAYTALAEHLVQGIVKQHDDGSLEREQARTWVSDILRTCRERNLPVEMKAYDSLLELC</sequence>
<keyword evidence="2 3" id="KW-0040">ANK repeat</keyword>
<evidence type="ECO:0000256" key="1">
    <source>
        <dbReference type="ARBA" id="ARBA00022737"/>
    </source>
</evidence>
<dbReference type="EMBL" id="MU839858">
    <property type="protein sequence ID" value="KAK1749464.1"/>
    <property type="molecule type" value="Genomic_DNA"/>
</dbReference>
<accession>A0AAJ0B269</accession>
<dbReference type="PANTHER" id="PTHR24189">
    <property type="entry name" value="MYOTROPHIN"/>
    <property type="match status" value="1"/>
</dbReference>
<dbReference type="Proteomes" id="UP001239445">
    <property type="component" value="Unassembled WGS sequence"/>
</dbReference>
<evidence type="ECO:0000256" key="3">
    <source>
        <dbReference type="PROSITE-ProRule" id="PRU00023"/>
    </source>
</evidence>
<dbReference type="InterPro" id="IPR050745">
    <property type="entry name" value="Multifunctional_regulatory"/>
</dbReference>
<evidence type="ECO:0000313" key="6">
    <source>
        <dbReference type="Proteomes" id="UP001239445"/>
    </source>
</evidence>
<dbReference type="SMART" id="SM00248">
    <property type="entry name" value="ANK"/>
    <property type="match status" value="6"/>
</dbReference>
<comment type="caution">
    <text evidence="5">The sequence shown here is derived from an EMBL/GenBank/DDBJ whole genome shotgun (WGS) entry which is preliminary data.</text>
</comment>
<evidence type="ECO:0000259" key="4">
    <source>
        <dbReference type="Pfam" id="PF14420"/>
    </source>
</evidence>
<feature type="repeat" description="ANK" evidence="3">
    <location>
        <begin position="156"/>
        <end position="188"/>
    </location>
</feature>
<reference evidence="5" key="1">
    <citation type="submission" date="2023-06" db="EMBL/GenBank/DDBJ databases">
        <title>Genome-scale phylogeny and comparative genomics of the fungal order Sordariales.</title>
        <authorList>
            <consortium name="Lawrence Berkeley National Laboratory"/>
            <person name="Hensen N."/>
            <person name="Bonometti L."/>
            <person name="Westerberg I."/>
            <person name="Brannstrom I.O."/>
            <person name="Guillou S."/>
            <person name="Cros-Aarteil S."/>
            <person name="Calhoun S."/>
            <person name="Haridas S."/>
            <person name="Kuo A."/>
            <person name="Mondo S."/>
            <person name="Pangilinan J."/>
            <person name="Riley R."/>
            <person name="Labutti K."/>
            <person name="Andreopoulos B."/>
            <person name="Lipzen A."/>
            <person name="Chen C."/>
            <person name="Yanf M."/>
            <person name="Daum C."/>
            <person name="Ng V."/>
            <person name="Clum A."/>
            <person name="Steindorff A."/>
            <person name="Ohm R."/>
            <person name="Martin F."/>
            <person name="Silar P."/>
            <person name="Natvig D."/>
            <person name="Lalanne C."/>
            <person name="Gautier V."/>
            <person name="Ament-Velasquez S.L."/>
            <person name="Kruys A."/>
            <person name="Hutchinson M.I."/>
            <person name="Powell A.J."/>
            <person name="Barry K."/>
            <person name="Miller A.N."/>
            <person name="Grigoriev I.V."/>
            <person name="Debuchy R."/>
            <person name="Gladieux P."/>
            <person name="Thoren M.H."/>
            <person name="Johannesson H."/>
        </authorList>
    </citation>
    <scope>NUCLEOTIDE SEQUENCE</scope>
    <source>
        <strain evidence="5">PSN4</strain>
    </source>
</reference>
<evidence type="ECO:0000256" key="2">
    <source>
        <dbReference type="ARBA" id="ARBA00023043"/>
    </source>
</evidence>
<feature type="domain" description="Clr5" evidence="4">
    <location>
        <begin position="1"/>
        <end position="54"/>
    </location>
</feature>
<dbReference type="Gene3D" id="1.25.40.20">
    <property type="entry name" value="Ankyrin repeat-containing domain"/>
    <property type="match status" value="2"/>
</dbReference>
<feature type="repeat" description="ANK" evidence="3">
    <location>
        <begin position="189"/>
        <end position="221"/>
    </location>
</feature>